<name>A0A8S5L4X4_9VIRU</name>
<evidence type="ECO:0000313" key="9">
    <source>
        <dbReference type="Proteomes" id="UP000683119"/>
    </source>
</evidence>
<keyword evidence="4" id="KW-0946">Virion</keyword>
<proteinExistence type="inferred from homology"/>
<organism evidence="8 9">
    <name type="scientific">ssRNA phage SRR7976323_3</name>
    <dbReference type="NCBI Taxonomy" id="2786690"/>
    <lineage>
        <taxon>Viruses</taxon>
        <taxon>Riboviria</taxon>
        <taxon>Orthornavirae</taxon>
        <taxon>Lenarviricota</taxon>
        <taxon>Leviviricetes</taxon>
        <taxon>Norzivirales</taxon>
        <taxon>Fiersviridae</taxon>
        <taxon>Oceshuvirus</taxon>
        <taxon>Oceshuvirus lutenecus</taxon>
    </lineage>
</organism>
<gene>
    <name evidence="8" type="primary">SRR7976323_3_1</name>
</gene>
<keyword evidence="9" id="KW-1185">Reference proteome</keyword>
<dbReference type="GO" id="GO:0039666">
    <property type="term" value="P:virion attachment to host cell pilus"/>
    <property type="evidence" value="ECO:0007669"/>
    <property type="project" value="UniProtKB-KW"/>
</dbReference>
<dbReference type="RefSeq" id="YP_010769642.1">
    <property type="nucleotide sequence ID" value="NC_074035.1"/>
</dbReference>
<dbReference type="GO" id="GO:0044423">
    <property type="term" value="C:virion component"/>
    <property type="evidence" value="ECO:0007669"/>
    <property type="project" value="UniProtKB-KW"/>
</dbReference>
<evidence type="ECO:0000256" key="7">
    <source>
        <dbReference type="ARBA" id="ARBA00035110"/>
    </source>
</evidence>
<evidence type="ECO:0000256" key="6">
    <source>
        <dbReference type="ARBA" id="ARBA00023296"/>
    </source>
</evidence>
<protein>
    <submittedName>
        <fullName evidence="8">Maturation protein</fullName>
    </submittedName>
</protein>
<evidence type="ECO:0000256" key="1">
    <source>
        <dbReference type="ARBA" id="ARBA00004328"/>
    </source>
</evidence>
<comment type="subcellular location">
    <subcellularLocation>
        <location evidence="1">Virion</location>
    </subcellularLocation>
</comment>
<reference evidence="8" key="1">
    <citation type="submission" date="2020-09" db="EMBL/GenBank/DDBJ databases">
        <title>Leviviricetes taxonomy.</title>
        <authorList>
            <person name="Stockdale S.R."/>
            <person name="Callanan J."/>
            <person name="Adriaenssens E.M."/>
            <person name="Kuhn J.H."/>
            <person name="Rumnieks J."/>
            <person name="Shkoporov A."/>
            <person name="Draper L.A."/>
            <person name="Ross P."/>
            <person name="Hill C."/>
        </authorList>
    </citation>
    <scope>NUCLEOTIDE SEQUENCE</scope>
</reference>
<dbReference type="Pfam" id="PF03863">
    <property type="entry name" value="Phage_mat-A"/>
    <property type="match status" value="1"/>
</dbReference>
<dbReference type="KEGG" id="vg:80398721"/>
<evidence type="ECO:0000256" key="4">
    <source>
        <dbReference type="ARBA" id="ARBA00022844"/>
    </source>
</evidence>
<keyword evidence="2" id="KW-0945">Host-virus interaction</keyword>
<dbReference type="Proteomes" id="UP000683119">
    <property type="component" value="Segment"/>
</dbReference>
<dbReference type="EMBL" id="BK014191">
    <property type="protein sequence ID" value="DAD52737.1"/>
    <property type="molecule type" value="Genomic_RNA"/>
</dbReference>
<evidence type="ECO:0000256" key="3">
    <source>
        <dbReference type="ARBA" id="ARBA00022804"/>
    </source>
</evidence>
<comment type="similarity">
    <text evidence="7">Belongs to the Leviviricetes maturation protein family.</text>
</comment>
<accession>A0A8S5L4X4</accession>
<evidence type="ECO:0000313" key="8">
    <source>
        <dbReference type="EMBL" id="DAD52737.1"/>
    </source>
</evidence>
<keyword evidence="6" id="KW-1160">Virus entry into host cell</keyword>
<sequence>LATLVAVCSKEQTWALPAPDTFRLRVAMQNVTETIYGLQTVTSVGALGSDSSQLSTPKYFHKAVVYDGLVNGNSNRKIPNPIKFDIVKSGYGSRTRSLITVAYGQWSFVNESGPYLGQGSTLVGMVYTSPDWTRVENTALAKVYDQLRGNNNLIVDMAEGGQTVKMVKSVLNLKRFILNFVSNVIKHKKYKRIPKGPDQYQRRLDYVNGKWLEVRYGWTPLVSSIYDAADNLNRDLSEKTILVKGRSGVKQQYEIVDLPADAGFKNWLAGYSSNYRVEYGFVFSLPGGPKISDWTSLNPLGIAYELMTLSFVLDWVVDIGGYLSLWENAALFEKDFVAGYKTTSYVENYTVLQSYNEYVPFSYSPVGVPTGGRLDKIDASSSVRRVGKERQRVLTLPTPSGVTVKVRFGWKHQLDAIALFHQLIVKRIRH</sequence>
<evidence type="ECO:0000256" key="5">
    <source>
        <dbReference type="ARBA" id="ARBA00023104"/>
    </source>
</evidence>
<feature type="non-terminal residue" evidence="8">
    <location>
        <position position="1"/>
    </location>
</feature>
<keyword evidence="3" id="KW-1161">Viral attachment to host cell</keyword>
<dbReference type="GeneID" id="80398721"/>
<evidence type="ECO:0000256" key="2">
    <source>
        <dbReference type="ARBA" id="ARBA00022581"/>
    </source>
</evidence>
<keyword evidence="5" id="KW-1175">Viral attachment to host cell pilus</keyword>
<dbReference type="InterPro" id="IPR005563">
    <property type="entry name" value="A_protein"/>
</dbReference>